<dbReference type="SMART" id="SM01052">
    <property type="entry name" value="CAP_GLY"/>
    <property type="match status" value="1"/>
</dbReference>
<feature type="region of interest" description="Disordered" evidence="2">
    <location>
        <begin position="100"/>
        <end position="273"/>
    </location>
</feature>
<dbReference type="GO" id="GO:0034453">
    <property type="term" value="P:microtubule anchoring"/>
    <property type="evidence" value="ECO:0007669"/>
    <property type="project" value="InterPro"/>
</dbReference>
<feature type="domain" description="CAP-Gly" evidence="3">
    <location>
        <begin position="375"/>
        <end position="417"/>
    </location>
</feature>
<comment type="caution">
    <text evidence="4">The sequence shown here is derived from an EMBL/GenBank/DDBJ whole genome shotgun (WGS) entry which is preliminary data.</text>
</comment>
<dbReference type="Pfam" id="PF01302">
    <property type="entry name" value="CAP_GLY"/>
    <property type="match status" value="1"/>
</dbReference>
<feature type="compositionally biased region" description="Low complexity" evidence="2">
    <location>
        <begin position="170"/>
        <end position="213"/>
    </location>
</feature>
<feature type="compositionally biased region" description="Polar residues" evidence="2">
    <location>
        <begin position="433"/>
        <end position="442"/>
    </location>
</feature>
<feature type="compositionally biased region" description="Polar residues" evidence="2">
    <location>
        <begin position="106"/>
        <end position="169"/>
    </location>
</feature>
<dbReference type="PROSITE" id="PS50245">
    <property type="entry name" value="CAP_GLY_2"/>
    <property type="match status" value="1"/>
</dbReference>
<keyword evidence="1" id="KW-0175">Coiled coil</keyword>
<feature type="compositionally biased region" description="Basic and acidic residues" evidence="2">
    <location>
        <begin position="487"/>
        <end position="501"/>
    </location>
</feature>
<evidence type="ECO:0000313" key="5">
    <source>
        <dbReference type="Proteomes" id="UP001230051"/>
    </source>
</evidence>
<dbReference type="InterPro" id="IPR028750">
    <property type="entry name" value="CEP350/CC187"/>
</dbReference>
<dbReference type="EMBL" id="JAGXEW010000012">
    <property type="protein sequence ID" value="KAK1165681.1"/>
    <property type="molecule type" value="Genomic_DNA"/>
</dbReference>
<accession>A0AAD8DAS6</accession>
<feature type="region of interest" description="Disordered" evidence="2">
    <location>
        <begin position="1"/>
        <end position="39"/>
    </location>
</feature>
<evidence type="ECO:0000256" key="2">
    <source>
        <dbReference type="SAM" id="MobiDB-lite"/>
    </source>
</evidence>
<dbReference type="GO" id="GO:0008017">
    <property type="term" value="F:microtubule binding"/>
    <property type="evidence" value="ECO:0007669"/>
    <property type="project" value="InterPro"/>
</dbReference>
<feature type="region of interest" description="Disordered" evidence="2">
    <location>
        <begin position="417"/>
        <end position="460"/>
    </location>
</feature>
<dbReference type="AlphaFoldDB" id="A0AAD8DAS6"/>
<keyword evidence="5" id="KW-1185">Reference proteome</keyword>
<organism evidence="4 5">
    <name type="scientific">Acipenser oxyrinchus oxyrinchus</name>
    <dbReference type="NCBI Taxonomy" id="40147"/>
    <lineage>
        <taxon>Eukaryota</taxon>
        <taxon>Metazoa</taxon>
        <taxon>Chordata</taxon>
        <taxon>Craniata</taxon>
        <taxon>Vertebrata</taxon>
        <taxon>Euteleostomi</taxon>
        <taxon>Actinopterygii</taxon>
        <taxon>Chondrostei</taxon>
        <taxon>Acipenseriformes</taxon>
        <taxon>Acipenseridae</taxon>
        <taxon>Acipenser</taxon>
    </lineage>
</organism>
<feature type="region of interest" description="Disordered" evidence="2">
    <location>
        <begin position="300"/>
        <end position="341"/>
    </location>
</feature>
<dbReference type="Gene3D" id="2.30.30.190">
    <property type="entry name" value="CAP Gly-rich-like domain"/>
    <property type="match status" value="1"/>
</dbReference>
<evidence type="ECO:0000313" key="4">
    <source>
        <dbReference type="EMBL" id="KAK1165681.1"/>
    </source>
</evidence>
<sequence>MSIGGTSPAGEKISNSRSWRKSLDSDGSILSNRQPECYPDSDCLREDKQIASKAVLFVINSARKGAVPLCSSIAELLRENRRLQKTVEAQNRLIKLLRNMPPAFRGSTSTDSQTCPHSSSTSADSQTCPRSSSTSTHSQICPRSSSTSTDSQACPRSSSTSTDSQTCPRSSSTFSSTSPSTLLSTTEDQWSPSSSSGRQSSSSQGESRSPHSSTLPPLVALKESADTLTKHRPQGKGSDIQPHAKDHVAKSPVVQASNEEHCPRPRNIQRKNPGTLQQQAFKKYGGAIQTLSCKDQEVAENDVKHQQKGNNKTRQLPSEQREQEMSSLPGHSSESSCSLGQFDVSSTDRKQHLKLDDWVLLERKLKGVVRFIGCLATTNTKEIVAGVELDRPCGESDGEIYGKRYFTCKPNHGTFTPISDIQKLSKPTAPPDSGNTAVNMPDSSDSDCSRSTSRKSCRRSLRRTRNQLHINALVHCEPLIRVASDKSTEAHSSHPVQRDYNRVTPLPSLSPGYTTERSRPVDMKGFQKGF</sequence>
<feature type="compositionally biased region" description="Polar residues" evidence="2">
    <location>
        <begin position="308"/>
        <end position="318"/>
    </location>
</feature>
<gene>
    <name evidence="4" type="ORF">AOXY_G14271</name>
</gene>
<evidence type="ECO:0000256" key="1">
    <source>
        <dbReference type="SAM" id="Coils"/>
    </source>
</evidence>
<dbReference type="PANTHER" id="PTHR13958:SF3">
    <property type="entry name" value="CAP-GLY DOMAIN-CONTAINING PROTEIN-RELATED"/>
    <property type="match status" value="1"/>
</dbReference>
<feature type="region of interest" description="Disordered" evidence="2">
    <location>
        <begin position="487"/>
        <end position="530"/>
    </location>
</feature>
<protein>
    <recommendedName>
        <fullName evidence="3">CAP-Gly domain-containing protein</fullName>
    </recommendedName>
</protein>
<dbReference type="SUPFAM" id="SSF74924">
    <property type="entry name" value="Cap-Gly domain"/>
    <property type="match status" value="1"/>
</dbReference>
<dbReference type="GO" id="GO:0005813">
    <property type="term" value="C:centrosome"/>
    <property type="evidence" value="ECO:0007669"/>
    <property type="project" value="InterPro"/>
</dbReference>
<reference evidence="4" key="1">
    <citation type="submission" date="2022-02" db="EMBL/GenBank/DDBJ databases">
        <title>Atlantic sturgeon de novo genome assembly.</title>
        <authorList>
            <person name="Stock M."/>
            <person name="Klopp C."/>
            <person name="Guiguen Y."/>
            <person name="Cabau C."/>
            <person name="Parinello H."/>
            <person name="Santidrian Yebra-Pimentel E."/>
            <person name="Kuhl H."/>
            <person name="Dirks R.P."/>
            <person name="Guessner J."/>
            <person name="Wuertz S."/>
            <person name="Du K."/>
            <person name="Schartl M."/>
        </authorList>
    </citation>
    <scope>NUCLEOTIDE SEQUENCE</scope>
    <source>
        <strain evidence="4">STURGEONOMICS-FGT-2020</strain>
        <tissue evidence="4">Whole blood</tissue>
    </source>
</reference>
<name>A0AAD8DAS6_ACIOX</name>
<evidence type="ECO:0000259" key="3">
    <source>
        <dbReference type="PROSITE" id="PS50245"/>
    </source>
</evidence>
<dbReference type="InterPro" id="IPR000938">
    <property type="entry name" value="CAP-Gly_domain"/>
</dbReference>
<dbReference type="Proteomes" id="UP001230051">
    <property type="component" value="Unassembled WGS sequence"/>
</dbReference>
<feature type="coiled-coil region" evidence="1">
    <location>
        <begin position="73"/>
        <end position="100"/>
    </location>
</feature>
<dbReference type="InterPro" id="IPR036859">
    <property type="entry name" value="CAP-Gly_dom_sf"/>
</dbReference>
<feature type="compositionally biased region" description="Polar residues" evidence="2">
    <location>
        <begin position="325"/>
        <end position="341"/>
    </location>
</feature>
<dbReference type="PANTHER" id="PTHR13958">
    <property type="entry name" value="CENTROSOME-ASSOCIATED PROTEIN 350"/>
    <property type="match status" value="1"/>
</dbReference>
<proteinExistence type="predicted"/>